<sequence>MYFLISSKNYPYQHIFSDFYDVSICKNVKSLNEDLECMVEFSDMEELIEFYPNEIKKKPVCNLCAIALNSEIIESDLT</sequence>
<evidence type="ECO:0000313" key="2">
    <source>
        <dbReference type="Proteomes" id="UP000231919"/>
    </source>
</evidence>
<keyword evidence="2" id="KW-1185">Reference proteome</keyword>
<protein>
    <submittedName>
        <fullName evidence="1">Uncharacterized protein</fullName>
    </submittedName>
</protein>
<proteinExistence type="predicted"/>
<organism evidence="1 2">
    <name type="scientific">Leptospira kmetyi</name>
    <dbReference type="NCBI Taxonomy" id="408139"/>
    <lineage>
        <taxon>Bacteria</taxon>
        <taxon>Pseudomonadati</taxon>
        <taxon>Spirochaetota</taxon>
        <taxon>Spirochaetia</taxon>
        <taxon>Leptospirales</taxon>
        <taxon>Leptospiraceae</taxon>
        <taxon>Leptospira</taxon>
    </lineage>
</organism>
<dbReference type="Proteomes" id="UP000231919">
    <property type="component" value="Unassembled WGS sequence"/>
</dbReference>
<reference evidence="1 2" key="1">
    <citation type="submission" date="2017-07" db="EMBL/GenBank/DDBJ databases">
        <title>Leptospira spp. isolated from tropical soils.</title>
        <authorList>
            <person name="Thibeaux R."/>
            <person name="Iraola G."/>
            <person name="Ferres I."/>
            <person name="Bierque E."/>
            <person name="Girault D."/>
            <person name="Soupe-Gilbert M.-E."/>
            <person name="Picardeau M."/>
            <person name="Goarant C."/>
        </authorList>
    </citation>
    <scope>NUCLEOTIDE SEQUENCE [LARGE SCALE GENOMIC DNA]</scope>
    <source>
        <strain evidence="1 2">JW2-C-B1</strain>
    </source>
</reference>
<comment type="caution">
    <text evidence="1">The sequence shown here is derived from an EMBL/GenBank/DDBJ whole genome shotgun (WGS) entry which is preliminary data.</text>
</comment>
<name>A0ABX4N5W7_9LEPT</name>
<accession>A0ABX4N5W7</accession>
<evidence type="ECO:0000313" key="1">
    <source>
        <dbReference type="EMBL" id="PJZ28321.1"/>
    </source>
</evidence>
<gene>
    <name evidence="1" type="ORF">CH378_18545</name>
</gene>
<dbReference type="EMBL" id="NPDP01000042">
    <property type="protein sequence ID" value="PJZ28321.1"/>
    <property type="molecule type" value="Genomic_DNA"/>
</dbReference>